<comment type="caution">
    <text evidence="3">The sequence shown here is derived from an EMBL/GenBank/DDBJ whole genome shotgun (WGS) entry which is preliminary data.</text>
</comment>
<gene>
    <name evidence="3" type="ORF">MOQ_002862</name>
</gene>
<feature type="transmembrane region" description="Helical" evidence="2">
    <location>
        <begin position="285"/>
        <end position="304"/>
    </location>
</feature>
<evidence type="ECO:0000256" key="1">
    <source>
        <dbReference type="SAM" id="MobiDB-lite"/>
    </source>
</evidence>
<keyword evidence="2" id="KW-0812">Transmembrane</keyword>
<keyword evidence="2" id="KW-0472">Membrane</keyword>
<reference evidence="3 4" key="1">
    <citation type="journal article" date="2012" name="BMC Genomics">
        <title>Comparative genomic analysis of human infective Trypanosoma cruzi lineages with the bat-restricted subspecies T. cruzi marinkellei.</title>
        <authorList>
            <person name="Franzen O."/>
            <person name="Talavera-Lopez C."/>
            <person name="Ochaya S."/>
            <person name="Butler C.E."/>
            <person name="Messenger L.A."/>
            <person name="Lewis M.D."/>
            <person name="Llewellyn M.S."/>
            <person name="Marinkelle C.J."/>
            <person name="Tyler K.M."/>
            <person name="Miles M.A."/>
            <person name="Andersson B."/>
        </authorList>
    </citation>
    <scope>NUCLEOTIDE SEQUENCE [LARGE SCALE GENOMIC DNA]</scope>
    <source>
        <strain evidence="3 4">B7</strain>
    </source>
</reference>
<dbReference type="Proteomes" id="UP000007350">
    <property type="component" value="Unassembled WGS sequence"/>
</dbReference>
<proteinExistence type="predicted"/>
<keyword evidence="4" id="KW-1185">Reference proteome</keyword>
<feature type="transmembrane region" description="Helical" evidence="2">
    <location>
        <begin position="188"/>
        <end position="208"/>
    </location>
</feature>
<feature type="transmembrane region" description="Helical" evidence="2">
    <location>
        <begin position="155"/>
        <end position="176"/>
    </location>
</feature>
<feature type="compositionally biased region" description="Polar residues" evidence="1">
    <location>
        <begin position="495"/>
        <end position="511"/>
    </location>
</feature>
<organism evidence="3 4">
    <name type="scientific">Trypanosoma cruzi marinkellei</name>
    <dbReference type="NCBI Taxonomy" id="85056"/>
    <lineage>
        <taxon>Eukaryota</taxon>
        <taxon>Discoba</taxon>
        <taxon>Euglenozoa</taxon>
        <taxon>Kinetoplastea</taxon>
        <taxon>Metakinetoplastina</taxon>
        <taxon>Trypanosomatida</taxon>
        <taxon>Trypanosomatidae</taxon>
        <taxon>Trypanosoma</taxon>
        <taxon>Schizotrypanum</taxon>
    </lineage>
</organism>
<keyword evidence="2" id="KW-1133">Transmembrane helix</keyword>
<evidence type="ECO:0000313" key="3">
    <source>
        <dbReference type="EMBL" id="EKF33270.1"/>
    </source>
</evidence>
<feature type="compositionally biased region" description="Pro residues" evidence="1">
    <location>
        <begin position="513"/>
        <end position="522"/>
    </location>
</feature>
<feature type="transmembrane region" description="Helical" evidence="2">
    <location>
        <begin position="258"/>
        <end position="279"/>
    </location>
</feature>
<evidence type="ECO:0000313" key="4">
    <source>
        <dbReference type="Proteomes" id="UP000007350"/>
    </source>
</evidence>
<dbReference type="EMBL" id="AHKC01009340">
    <property type="protein sequence ID" value="EKF33270.1"/>
    <property type="molecule type" value="Genomic_DNA"/>
</dbReference>
<protein>
    <submittedName>
        <fullName evidence="3">Uncharacterized protein</fullName>
    </submittedName>
</protein>
<sequence>MSFTETFFWMSFFLPGVFFFFFCGGGWGELTVEGYGMLWRVLCLLAADFSPEAGRLRKISAVFLMLWISDLFMSIYFDCLILKVNALVVLNISVALVAAALSCQYDHDCAAFPCCNGKNGLPVAFSDKNPVKRERNWLQNDTEVTGVLSFALKRLFVLISFGSSVFVMFGCLTVIGEGLQHASHSSDMPHFLLFVIGSCHVVLFTAYAEEINAYDCISGRGFEHRDVHNPSNGQMTHLSHHLQEPVSDSVGILPFGSAILRAAGCAYAPLTCIAVSLMAMLGRSFLWEMAGVLLLAGYTFVLAIRKGKDMAWLLANNSVCHPSFVAARDRAIRSVKLVEGVLQVKFCVFWEVKKDEIMAIMCLRIMSSADPSAVTVAVRKILEGVASHVFVEARFPHDEDDDTNIFEVNHLAHQHSHGHGCCDHSNHFHDSAGERHELGERDGHEQGTEKRRERDYCFPAFESASTSSIYFSSFSQPPIASVVELAERQARRGQPFSSANYSVSTPLQSLTLVPPPFPRPRS</sequence>
<accession>K2N1E6</accession>
<feature type="transmembrane region" description="Helical" evidence="2">
    <location>
        <begin position="7"/>
        <end position="28"/>
    </location>
</feature>
<dbReference type="AlphaFoldDB" id="K2N1E6"/>
<evidence type="ECO:0000256" key="2">
    <source>
        <dbReference type="SAM" id="Phobius"/>
    </source>
</evidence>
<name>K2N1E6_TRYCR</name>
<dbReference type="OrthoDB" id="266076at2759"/>
<feature type="transmembrane region" description="Helical" evidence="2">
    <location>
        <begin position="83"/>
        <end position="103"/>
    </location>
</feature>
<feature type="region of interest" description="Disordered" evidence="1">
    <location>
        <begin position="488"/>
        <end position="522"/>
    </location>
</feature>